<dbReference type="EMBL" id="FO203427">
    <property type="protein sequence ID" value="CCH49645.1"/>
    <property type="molecule type" value="Genomic_DNA"/>
</dbReference>
<dbReference type="CDD" id="cd01167">
    <property type="entry name" value="bac_FRK"/>
    <property type="match status" value="1"/>
</dbReference>
<dbReference type="KEGG" id="dpi:BN4_12410"/>
<dbReference type="HOGENOM" id="CLU_027634_6_3_7"/>
<evidence type="ECO:0000256" key="1">
    <source>
        <dbReference type="ARBA" id="ARBA00010688"/>
    </source>
</evidence>
<dbReference type="InterPro" id="IPR002173">
    <property type="entry name" value="Carboh/pur_kinase_PfkB_CS"/>
</dbReference>
<dbReference type="PANTHER" id="PTHR43085">
    <property type="entry name" value="HEXOKINASE FAMILY MEMBER"/>
    <property type="match status" value="1"/>
</dbReference>
<dbReference type="GO" id="GO:0016301">
    <property type="term" value="F:kinase activity"/>
    <property type="evidence" value="ECO:0007669"/>
    <property type="project" value="UniProtKB-KW"/>
</dbReference>
<keyword evidence="6" id="KW-1185">Reference proteome</keyword>
<evidence type="ECO:0000313" key="5">
    <source>
        <dbReference type="EMBL" id="CCH49645.1"/>
    </source>
</evidence>
<reference evidence="6" key="2">
    <citation type="journal article" date="2013" name="Stand. Genomic Sci.">
        <title>Complete genome sequence of Desulfocapsa sulfexigens, a marine deltaproteobacterium specialized in disproportionating inorganic sulfur compounds.</title>
        <authorList>
            <person name="Finster K.W."/>
            <person name="Kjeldsen K.U."/>
            <person name="Kube M."/>
            <person name="Reinhardt R."/>
            <person name="Mussmann M."/>
            <person name="Amann R."/>
            <person name="Schreiber L."/>
        </authorList>
    </citation>
    <scope>NUCLEOTIDE SEQUENCE [LARGE SCALE GENOMIC DNA]</scope>
    <source>
        <strain evidence="6">DSM 10523 / SB164P1</strain>
    </source>
</reference>
<name>M1WMI1_PSEP2</name>
<evidence type="ECO:0000259" key="4">
    <source>
        <dbReference type="Pfam" id="PF00294"/>
    </source>
</evidence>
<dbReference type="InterPro" id="IPR050306">
    <property type="entry name" value="PfkB_Carbo_kinase"/>
</dbReference>
<dbReference type="RefSeq" id="WP_015415688.1">
    <property type="nucleotide sequence ID" value="NC_020409.1"/>
</dbReference>
<dbReference type="Proteomes" id="UP000011724">
    <property type="component" value="Chromosome"/>
</dbReference>
<dbReference type="PROSITE" id="PS00584">
    <property type="entry name" value="PFKB_KINASES_2"/>
    <property type="match status" value="1"/>
</dbReference>
<dbReference type="Gene3D" id="3.40.1190.20">
    <property type="match status" value="1"/>
</dbReference>
<feature type="domain" description="Carbohydrate kinase PfkB" evidence="4">
    <location>
        <begin position="22"/>
        <end position="287"/>
    </location>
</feature>
<dbReference type="BioCyc" id="DPIE1322246:BN4_RS12100-MONOMER"/>
<keyword evidence="3 5" id="KW-0418">Kinase</keyword>
<gene>
    <name evidence="5" type="ordered locus">BN4_12410</name>
</gene>
<dbReference type="AlphaFoldDB" id="M1WMI1"/>
<dbReference type="OrthoDB" id="9779730at2"/>
<evidence type="ECO:0000313" key="6">
    <source>
        <dbReference type="Proteomes" id="UP000011724"/>
    </source>
</evidence>
<organism evidence="5 6">
    <name type="scientific">Pseudodesulfovibrio piezophilus (strain DSM 21447 / JCM 15486 / C1TLV30)</name>
    <name type="common">Desulfovibrio piezophilus</name>
    <dbReference type="NCBI Taxonomy" id="1322246"/>
    <lineage>
        <taxon>Bacteria</taxon>
        <taxon>Pseudomonadati</taxon>
        <taxon>Thermodesulfobacteriota</taxon>
        <taxon>Desulfovibrionia</taxon>
        <taxon>Desulfovibrionales</taxon>
        <taxon>Desulfovibrionaceae</taxon>
    </lineage>
</organism>
<dbReference type="InterPro" id="IPR011611">
    <property type="entry name" value="PfkB_dom"/>
</dbReference>
<dbReference type="PROSITE" id="PS00583">
    <property type="entry name" value="PFKB_KINASES_1"/>
    <property type="match status" value="1"/>
</dbReference>
<protein>
    <submittedName>
        <fullName evidence="5">Putative fructokinase</fullName>
    </submittedName>
</protein>
<sequence length="294" mass="31483">MAPFCALGLGEILWDILPSGRKLGGAPANFAYHINALGGLGIPVSSIGDDDLGEETLEVLERSGLETSCISRHPFAPTGTVNAVIDAQGVATYLFPDNVAWDYLNFSTLTRHRATSADIICFGTLAQRSETSRTAITDLLRSAPQALRIFDINLRQNFYSPTLIQDSLALANVLKINDEELHILKAMFSLPTDETDALELLRAQYALELLVLTRGENGSLLMTEDALSDLPGVPTRVVDTIGAGDSFTAAVALASLHGHNLDTINRYATRVAAHVCGQSGAMPPIPKQLTITAL</sequence>
<dbReference type="eggNOG" id="COG0524">
    <property type="taxonomic scope" value="Bacteria"/>
</dbReference>
<accession>M1WMI1</accession>
<evidence type="ECO:0000256" key="3">
    <source>
        <dbReference type="ARBA" id="ARBA00022777"/>
    </source>
</evidence>
<proteinExistence type="inferred from homology"/>
<dbReference type="InterPro" id="IPR029056">
    <property type="entry name" value="Ribokinase-like"/>
</dbReference>
<dbReference type="PATRIC" id="fig|879567.3.peg.2573"/>
<keyword evidence="2" id="KW-0808">Transferase</keyword>
<dbReference type="PANTHER" id="PTHR43085:SF57">
    <property type="entry name" value="CARBOHYDRATE KINASE PFKB DOMAIN-CONTAINING PROTEIN"/>
    <property type="match status" value="1"/>
</dbReference>
<dbReference type="Pfam" id="PF00294">
    <property type="entry name" value="PfkB"/>
    <property type="match status" value="1"/>
</dbReference>
<comment type="similarity">
    <text evidence="1">Belongs to the carbohydrate kinase PfkB family.</text>
</comment>
<dbReference type="SUPFAM" id="SSF53613">
    <property type="entry name" value="Ribokinase-like"/>
    <property type="match status" value="1"/>
</dbReference>
<evidence type="ECO:0000256" key="2">
    <source>
        <dbReference type="ARBA" id="ARBA00022679"/>
    </source>
</evidence>
<reference evidence="5 6" key="1">
    <citation type="journal article" date="2013" name="PLoS ONE">
        <title>The first genomic and proteomic characterization of a deep-sea sulfate reducer: insights into the piezophilic lifestyle of Desulfovibrio piezophilus.</title>
        <authorList>
            <person name="Pradel N."/>
            <person name="Ji B."/>
            <person name="Gimenez G."/>
            <person name="Talla E."/>
            <person name="Lenoble P."/>
            <person name="Garel M."/>
            <person name="Tamburini C."/>
            <person name="Fourquet P."/>
            <person name="Lebrun R."/>
            <person name="Bertin P."/>
            <person name="Denis Y."/>
            <person name="Pophillat M."/>
            <person name="Barbe V."/>
            <person name="Ollivier B."/>
            <person name="Dolla A."/>
        </authorList>
    </citation>
    <scope>NUCLEOTIDE SEQUENCE [LARGE SCALE GENOMIC DNA]</scope>
    <source>
        <strain evidence="6">DSM 10523 / SB164P1</strain>
    </source>
</reference>
<dbReference type="STRING" id="1322246.BN4_12410"/>